<dbReference type="Proteomes" id="UP000199111">
    <property type="component" value="Unassembled WGS sequence"/>
</dbReference>
<keyword evidence="2" id="KW-1185">Reference proteome</keyword>
<dbReference type="EMBL" id="FOQY01000005">
    <property type="protein sequence ID" value="SFI81051.1"/>
    <property type="molecule type" value="Genomic_DNA"/>
</dbReference>
<name>A0A1I3L8J8_9ACTN</name>
<gene>
    <name evidence="1" type="ORF">SAMN05216275_10550</name>
</gene>
<dbReference type="AlphaFoldDB" id="A0A1I3L8J8"/>
<accession>A0A1I3L8J8</accession>
<dbReference type="GeneID" id="96297584"/>
<dbReference type="RefSeq" id="WP_093886535.1">
    <property type="nucleotide sequence ID" value="NZ_FOQY01000005.1"/>
</dbReference>
<protein>
    <submittedName>
        <fullName evidence="1">Uncharacterized protein</fullName>
    </submittedName>
</protein>
<sequence length="66" mass="7668">MELTYDQKISLGIAVKRRVEYLSDLTRRFREQNHEDEYIQSELAIALELSAALNRTAAVTFATYPF</sequence>
<proteinExistence type="predicted"/>
<organism evidence="1 2">
    <name type="scientific">Streptosporangium canum</name>
    <dbReference type="NCBI Taxonomy" id="324952"/>
    <lineage>
        <taxon>Bacteria</taxon>
        <taxon>Bacillati</taxon>
        <taxon>Actinomycetota</taxon>
        <taxon>Actinomycetes</taxon>
        <taxon>Streptosporangiales</taxon>
        <taxon>Streptosporangiaceae</taxon>
        <taxon>Streptosporangium</taxon>
    </lineage>
</organism>
<evidence type="ECO:0000313" key="1">
    <source>
        <dbReference type="EMBL" id="SFI81051.1"/>
    </source>
</evidence>
<evidence type="ECO:0000313" key="2">
    <source>
        <dbReference type="Proteomes" id="UP000199111"/>
    </source>
</evidence>
<reference evidence="2" key="1">
    <citation type="submission" date="2016-10" db="EMBL/GenBank/DDBJ databases">
        <authorList>
            <person name="Varghese N."/>
            <person name="Submissions S."/>
        </authorList>
    </citation>
    <scope>NUCLEOTIDE SEQUENCE [LARGE SCALE GENOMIC DNA]</scope>
    <source>
        <strain evidence="2">CGMCC 4.2126</strain>
    </source>
</reference>